<evidence type="ECO:0000313" key="2">
    <source>
        <dbReference type="EMBL" id="ACS87833.1"/>
    </source>
</evidence>
<dbReference type="PANTHER" id="PTHR38828">
    <property type="match status" value="1"/>
</dbReference>
<reference evidence="2" key="1">
    <citation type="submission" date="2009-05" db="EMBL/GenBank/DDBJ databases">
        <title>The evolution of amastin surface glycoproteins in trypanosomatid parasites.</title>
        <authorList>
            <person name="Jackson A.P."/>
        </authorList>
    </citation>
    <scope>NUCLEOTIDE SEQUENCE</scope>
    <source>
        <strain evidence="2">ATCC 30255</strain>
    </source>
</reference>
<feature type="region of interest" description="Disordered" evidence="1">
    <location>
        <begin position="73"/>
        <end position="102"/>
    </location>
</feature>
<organism evidence="2">
    <name type="scientific">Angomonas deanei</name>
    <dbReference type="NCBI Taxonomy" id="59799"/>
    <lineage>
        <taxon>Eukaryota</taxon>
        <taxon>Discoba</taxon>
        <taxon>Euglenozoa</taxon>
        <taxon>Kinetoplastea</taxon>
        <taxon>Metakinetoplastina</taxon>
        <taxon>Trypanosomatida</taxon>
        <taxon>Trypanosomatidae</taxon>
        <taxon>Strigomonadinae</taxon>
        <taxon>Angomonas</taxon>
    </lineage>
</organism>
<sequence length="196" mass="22334">MSVNYDELPQQKRLTEEEMERHIARLTAPRQPTEARDPFEVCPTKHITSEELHKMTDRLYTQSIERKAASMAEAEQAAYGAKSGANKTATVGKKKLSPEEQEQAVNRLYTESLQSREANMTQLRQQHQFHSTKPAKKVPLDAFVQHMYNDRIEAKKKTEQRLHDLYLAPTEIHTGTITKAQAEESANRLSTTKTGA</sequence>
<dbReference type="EMBL" id="GQ153664">
    <property type="protein sequence ID" value="ACS87833.1"/>
    <property type="molecule type" value="Genomic_DNA"/>
</dbReference>
<dbReference type="PANTHER" id="PTHR38828:SF4">
    <property type="match status" value="1"/>
</dbReference>
<evidence type="ECO:0000256" key="1">
    <source>
        <dbReference type="SAM" id="MobiDB-lite"/>
    </source>
</evidence>
<proteinExistence type="predicted"/>
<dbReference type="AlphaFoldDB" id="C6K3P4"/>
<dbReference type="InterPro" id="IPR039963">
    <property type="entry name" value="Unchar_22kDa"/>
</dbReference>
<protein>
    <submittedName>
        <fullName evidence="2">Uncharacterized protein</fullName>
    </submittedName>
</protein>
<accession>C6K3P4</accession>
<name>C6K3P4_9TRYP</name>
<gene>
    <name evidence="2" type="ORF">CDFL6B12_06</name>
</gene>